<accession>A0A7D5T7L2</accession>
<dbReference type="NCBIfam" id="TIGR00641">
    <property type="entry name" value="acid_CoA_mut_N"/>
    <property type="match status" value="1"/>
</dbReference>
<dbReference type="Proteomes" id="UP000509667">
    <property type="component" value="Chromosome"/>
</dbReference>
<evidence type="ECO:0000256" key="2">
    <source>
        <dbReference type="SAM" id="MobiDB-lite"/>
    </source>
</evidence>
<feature type="compositionally biased region" description="Acidic residues" evidence="2">
    <location>
        <begin position="476"/>
        <end position="488"/>
    </location>
</feature>
<dbReference type="OrthoDB" id="38408at2157"/>
<keyword evidence="5" id="KW-1185">Reference proteome</keyword>
<sequence>MFDDDDLAAIREGREQWEAETRGPTVDRFGEREDPFETDTAGQEVDPLYTPADVADLDYEADLGFPGEEPYTRGVYSTMYRGRLWTMRQYAGMGTASETNERFHYLMDEGQTGLSMAFDLPTQMGYDSDAAMAAGEVGKAGVAIDSLRDMETVFDGIPLDEVSTSMTINAPASVLLAMYIAIGDQQGVPREELRGTIQNDVLKEYIARNTYIFPPEPSMRIITDIFEYCAAEVPSFNTISISGYHIREAGSTAAQEIAFTLADGIEYVEAARDAGLDVDEFAPQLSFFFASYNNILEEVAKFRAARRMWKTIMEERFDAEADASKQLKFHTQTAGSTLTAQQIENNVVRVAYQALAAVLGGTQSLHTNGKDEALSLPTEQSVRTALRTQQILAHESGVADTIDPLGGSYYVEHLTDEVEAEAREIVDEVDARGGMGQAIESGWVQRQIQDVAYERQEEIESGERVIVGVNEYTVEEDAQDPDVEEVSEEQERSQIERLESVREERDDEAVEAALAALSEAAAGEENLMPYIVDAVKTYATTGEICNALREEFGEYQPGAAM</sequence>
<feature type="domain" description="Methylmalonyl-CoA mutase alpha/beta chain catalytic" evidence="3">
    <location>
        <begin position="40"/>
        <end position="554"/>
    </location>
</feature>
<evidence type="ECO:0000256" key="1">
    <source>
        <dbReference type="ARBA" id="ARBA00023235"/>
    </source>
</evidence>
<gene>
    <name evidence="4" type="ORF">HZS55_18670</name>
</gene>
<dbReference type="InterPro" id="IPR006099">
    <property type="entry name" value="MeMalonylCoA_mutase_a/b_cat"/>
</dbReference>
<dbReference type="InterPro" id="IPR006098">
    <property type="entry name" value="MMCoA_mutase_a_cat"/>
</dbReference>
<dbReference type="GO" id="GO:0031419">
    <property type="term" value="F:cobalamin binding"/>
    <property type="evidence" value="ECO:0007669"/>
    <property type="project" value="InterPro"/>
</dbReference>
<evidence type="ECO:0000313" key="5">
    <source>
        <dbReference type="Proteomes" id="UP000509667"/>
    </source>
</evidence>
<dbReference type="GO" id="GO:0004494">
    <property type="term" value="F:methylmalonyl-CoA mutase activity"/>
    <property type="evidence" value="ECO:0007669"/>
    <property type="project" value="InterPro"/>
</dbReference>
<dbReference type="RefSeq" id="WP_179909060.1">
    <property type="nucleotide sequence ID" value="NZ_CP058910.1"/>
</dbReference>
<dbReference type="CDD" id="cd03680">
    <property type="entry name" value="MM_CoA_mutase_ICM_like"/>
    <property type="match status" value="1"/>
</dbReference>
<dbReference type="Gene3D" id="3.20.20.240">
    <property type="entry name" value="Methylmalonyl-CoA mutase"/>
    <property type="match status" value="1"/>
</dbReference>
<feature type="compositionally biased region" description="Basic and acidic residues" evidence="2">
    <location>
        <begin position="11"/>
        <end position="21"/>
    </location>
</feature>
<name>A0A7D5T7L2_9EURY</name>
<dbReference type="GeneID" id="56079931"/>
<proteinExistence type="predicted"/>
<dbReference type="SUPFAM" id="SSF51703">
    <property type="entry name" value="Cobalamin (vitamin B12)-dependent enzymes"/>
    <property type="match status" value="1"/>
</dbReference>
<dbReference type="PANTHER" id="PTHR48101">
    <property type="entry name" value="METHYLMALONYL-COA MUTASE, MITOCHONDRIAL-RELATED"/>
    <property type="match status" value="1"/>
</dbReference>
<feature type="region of interest" description="Disordered" evidence="2">
    <location>
        <begin position="11"/>
        <end position="44"/>
    </location>
</feature>
<dbReference type="AlphaFoldDB" id="A0A7D5T7L2"/>
<dbReference type="KEGG" id="hrr:HZS55_18670"/>
<evidence type="ECO:0000313" key="4">
    <source>
        <dbReference type="EMBL" id="QLH79189.1"/>
    </source>
</evidence>
<organism evidence="4 5">
    <name type="scientific">Halosimplex rubrum</name>
    <dbReference type="NCBI Taxonomy" id="869889"/>
    <lineage>
        <taxon>Archaea</taxon>
        <taxon>Methanobacteriati</taxon>
        <taxon>Methanobacteriota</taxon>
        <taxon>Stenosarchaea group</taxon>
        <taxon>Halobacteria</taxon>
        <taxon>Halobacteriales</taxon>
        <taxon>Haloarculaceae</taxon>
        <taxon>Halosimplex</taxon>
    </lineage>
</organism>
<feature type="compositionally biased region" description="Basic and acidic residues" evidence="2">
    <location>
        <begin position="489"/>
        <end position="504"/>
    </location>
</feature>
<evidence type="ECO:0000259" key="3">
    <source>
        <dbReference type="Pfam" id="PF01642"/>
    </source>
</evidence>
<reference evidence="4 5" key="1">
    <citation type="submission" date="2020-07" db="EMBL/GenBank/DDBJ databases">
        <title>Halosimplex pelagicum sp. nov. and Halosimplex rubrum sp. nov., isolated from salted brown alga Laminaria, and emended description of the genus Halosimplex.</title>
        <authorList>
            <person name="Cui H."/>
        </authorList>
    </citation>
    <scope>NUCLEOTIDE SEQUENCE [LARGE SCALE GENOMIC DNA]</scope>
    <source>
        <strain evidence="4 5">R27</strain>
    </source>
</reference>
<protein>
    <submittedName>
        <fullName evidence="4">Methylmalonyl-CoA mutase family protein</fullName>
    </submittedName>
</protein>
<dbReference type="InterPro" id="IPR016176">
    <property type="entry name" value="Cbl-dep_enz_cat"/>
</dbReference>
<dbReference type="Pfam" id="PF01642">
    <property type="entry name" value="MM_CoA_mutase"/>
    <property type="match status" value="1"/>
</dbReference>
<dbReference type="PANTHER" id="PTHR48101:SF1">
    <property type="entry name" value="METHYLMALONYL-COA MUTASE, LARGE SUBUNIT"/>
    <property type="match status" value="1"/>
</dbReference>
<dbReference type="EMBL" id="CP058910">
    <property type="protein sequence ID" value="QLH79189.1"/>
    <property type="molecule type" value="Genomic_DNA"/>
</dbReference>
<keyword evidence="1" id="KW-0413">Isomerase</keyword>
<feature type="region of interest" description="Disordered" evidence="2">
    <location>
        <begin position="476"/>
        <end position="506"/>
    </location>
</feature>